<keyword evidence="2" id="KW-1185">Reference proteome</keyword>
<dbReference type="EMBL" id="JAMKPW020000044">
    <property type="protein sequence ID" value="KAK8192501.1"/>
    <property type="molecule type" value="Genomic_DNA"/>
</dbReference>
<proteinExistence type="predicted"/>
<organism evidence="1 2">
    <name type="scientific">Zalaria obscura</name>
    <dbReference type="NCBI Taxonomy" id="2024903"/>
    <lineage>
        <taxon>Eukaryota</taxon>
        <taxon>Fungi</taxon>
        <taxon>Dikarya</taxon>
        <taxon>Ascomycota</taxon>
        <taxon>Pezizomycotina</taxon>
        <taxon>Dothideomycetes</taxon>
        <taxon>Dothideomycetidae</taxon>
        <taxon>Dothideales</taxon>
        <taxon>Zalariaceae</taxon>
        <taxon>Zalaria</taxon>
    </lineage>
</organism>
<dbReference type="Proteomes" id="UP001320706">
    <property type="component" value="Unassembled WGS sequence"/>
</dbReference>
<gene>
    <name evidence="1" type="ORF">M8818_007671</name>
</gene>
<evidence type="ECO:0000313" key="1">
    <source>
        <dbReference type="EMBL" id="KAK8192501.1"/>
    </source>
</evidence>
<reference evidence="1" key="1">
    <citation type="submission" date="2024-02" db="EMBL/GenBank/DDBJ databases">
        <title>Metagenome Assembled Genome of Zalaria obscura JY119.</title>
        <authorList>
            <person name="Vighnesh L."/>
            <person name="Jagadeeshwari U."/>
            <person name="Venkata Ramana C."/>
            <person name="Sasikala C."/>
        </authorList>
    </citation>
    <scope>NUCLEOTIDE SEQUENCE</scope>
    <source>
        <strain evidence="1">JY119</strain>
    </source>
</reference>
<accession>A0ACC3S376</accession>
<evidence type="ECO:0000313" key="2">
    <source>
        <dbReference type="Proteomes" id="UP001320706"/>
    </source>
</evidence>
<protein>
    <submittedName>
        <fullName evidence="1">Uncharacterized protein</fullName>
    </submittedName>
</protein>
<comment type="caution">
    <text evidence="1">The sequence shown here is derived from an EMBL/GenBank/DDBJ whole genome shotgun (WGS) entry which is preliminary data.</text>
</comment>
<sequence>MAHVPEPENSVNGHTPPHLRGIAKLVCILWACGVKNIRDDRHGEAGEIGSKPAEMPILCDIFTVRKPIASTNERPENDVWIACNNWISISRSADAA</sequence>
<name>A0ACC3S376_9PEZI</name>